<dbReference type="PANTHER" id="PTHR42721:SF3">
    <property type="entry name" value="BETA-D-XYLOSIDASE 5-RELATED"/>
    <property type="match status" value="1"/>
</dbReference>
<proteinExistence type="inferred from homology"/>
<feature type="domain" description="Glycoside hydrolase family 3 C-terminal" evidence="3">
    <location>
        <begin position="6"/>
        <end position="145"/>
    </location>
</feature>
<evidence type="ECO:0000259" key="3">
    <source>
        <dbReference type="Pfam" id="PF01915"/>
    </source>
</evidence>
<dbReference type="InterPro" id="IPR036881">
    <property type="entry name" value="Glyco_hydro_3_C_sf"/>
</dbReference>
<dbReference type="Pfam" id="PF01915">
    <property type="entry name" value="Glyco_hydro_3_C"/>
    <property type="match status" value="1"/>
</dbReference>
<dbReference type="SUPFAM" id="SSF52279">
    <property type="entry name" value="Beta-D-glucan exohydrolase, C-terminal domain"/>
    <property type="match status" value="1"/>
</dbReference>
<evidence type="ECO:0000256" key="1">
    <source>
        <dbReference type="ARBA" id="ARBA00005336"/>
    </source>
</evidence>
<dbReference type="InterPro" id="IPR044993">
    <property type="entry name" value="BXL"/>
</dbReference>
<protein>
    <submittedName>
        <fullName evidence="4">Glycoside hydrolase family 3 C-terminal domain-containing protein</fullName>
    </submittedName>
</protein>
<evidence type="ECO:0000313" key="5">
    <source>
        <dbReference type="Proteomes" id="UP001169760"/>
    </source>
</evidence>
<feature type="non-terminal residue" evidence="4">
    <location>
        <position position="149"/>
    </location>
</feature>
<dbReference type="Proteomes" id="UP001169760">
    <property type="component" value="Unassembled WGS sequence"/>
</dbReference>
<name>A0AAW7XCG6_9GAMM</name>
<sequence>GLPQPDLQKAIAIAKESDVIIAAVGENISLNGEGRSRKGIGLPGEQEAFVEKLLATGKPVVLVLFGGRQQVIDKLEGRCAAIINAWFPGEEGGNAVADILLGNVNPSAKLCVTYPNSQIKEEVNYQNGYSANNQPLYPFGYGLSYTTYE</sequence>
<accession>A0AAW7XCG6</accession>
<evidence type="ECO:0000313" key="4">
    <source>
        <dbReference type="EMBL" id="MDO6424940.1"/>
    </source>
</evidence>
<dbReference type="Gene3D" id="3.40.50.1700">
    <property type="entry name" value="Glycoside hydrolase family 3 C-terminal domain"/>
    <property type="match status" value="1"/>
</dbReference>
<dbReference type="GO" id="GO:0046556">
    <property type="term" value="F:alpha-L-arabinofuranosidase activity"/>
    <property type="evidence" value="ECO:0007669"/>
    <property type="project" value="TreeGrafter"/>
</dbReference>
<reference evidence="4" key="1">
    <citation type="submission" date="2023-07" db="EMBL/GenBank/DDBJ databases">
        <title>Genome content predicts the carbon catabolic preferences of heterotrophic bacteria.</title>
        <authorList>
            <person name="Gralka M."/>
        </authorList>
    </citation>
    <scope>NUCLEOTIDE SEQUENCE</scope>
    <source>
        <strain evidence="4">I3M17_2</strain>
    </source>
</reference>
<dbReference type="AlphaFoldDB" id="A0AAW7XCG6"/>
<organism evidence="4 5">
    <name type="scientific">Saccharophagus degradans</name>
    <dbReference type="NCBI Taxonomy" id="86304"/>
    <lineage>
        <taxon>Bacteria</taxon>
        <taxon>Pseudomonadati</taxon>
        <taxon>Pseudomonadota</taxon>
        <taxon>Gammaproteobacteria</taxon>
        <taxon>Cellvibrionales</taxon>
        <taxon>Cellvibrionaceae</taxon>
        <taxon>Saccharophagus</taxon>
    </lineage>
</organism>
<keyword evidence="2 4" id="KW-0378">Hydrolase</keyword>
<dbReference type="PANTHER" id="PTHR42721">
    <property type="entry name" value="SUGAR HYDROLASE-RELATED"/>
    <property type="match status" value="1"/>
</dbReference>
<feature type="non-terminal residue" evidence="4">
    <location>
        <position position="1"/>
    </location>
</feature>
<dbReference type="GO" id="GO:0031222">
    <property type="term" value="P:arabinan catabolic process"/>
    <property type="evidence" value="ECO:0007669"/>
    <property type="project" value="TreeGrafter"/>
</dbReference>
<dbReference type="InterPro" id="IPR002772">
    <property type="entry name" value="Glyco_hydro_3_C"/>
</dbReference>
<dbReference type="GO" id="GO:0009044">
    <property type="term" value="F:xylan 1,4-beta-xylosidase activity"/>
    <property type="evidence" value="ECO:0007669"/>
    <property type="project" value="InterPro"/>
</dbReference>
<evidence type="ECO:0000256" key="2">
    <source>
        <dbReference type="ARBA" id="ARBA00022801"/>
    </source>
</evidence>
<comment type="similarity">
    <text evidence="1">Belongs to the glycosyl hydrolase 3 family.</text>
</comment>
<comment type="caution">
    <text evidence="4">The sequence shown here is derived from an EMBL/GenBank/DDBJ whole genome shotgun (WGS) entry which is preliminary data.</text>
</comment>
<dbReference type="GO" id="GO:0045493">
    <property type="term" value="P:xylan catabolic process"/>
    <property type="evidence" value="ECO:0007669"/>
    <property type="project" value="InterPro"/>
</dbReference>
<dbReference type="EMBL" id="JAUOPB010000049">
    <property type="protein sequence ID" value="MDO6424940.1"/>
    <property type="molecule type" value="Genomic_DNA"/>
</dbReference>
<gene>
    <name evidence="4" type="ORF">Q4521_20825</name>
</gene>